<dbReference type="PROSITE" id="PS51782">
    <property type="entry name" value="LYSM"/>
    <property type="match status" value="4"/>
</dbReference>
<feature type="domain" description="LysM" evidence="1">
    <location>
        <begin position="149"/>
        <end position="192"/>
    </location>
</feature>
<dbReference type="SUPFAM" id="SSF54106">
    <property type="entry name" value="LysM domain"/>
    <property type="match status" value="4"/>
</dbReference>
<accession>A0ABW5RV90</accession>
<evidence type="ECO:0000259" key="1">
    <source>
        <dbReference type="PROSITE" id="PS51782"/>
    </source>
</evidence>
<name>A0ABW5RV90_9BACI</name>
<dbReference type="CDD" id="cd00118">
    <property type="entry name" value="LysM"/>
    <property type="match status" value="4"/>
</dbReference>
<organism evidence="2 3">
    <name type="scientific">Bacillus seohaeanensis</name>
    <dbReference type="NCBI Taxonomy" id="284580"/>
    <lineage>
        <taxon>Bacteria</taxon>
        <taxon>Bacillati</taxon>
        <taxon>Bacillota</taxon>
        <taxon>Bacilli</taxon>
        <taxon>Bacillales</taxon>
        <taxon>Bacillaceae</taxon>
        <taxon>Bacillus</taxon>
    </lineage>
</organism>
<dbReference type="PANTHER" id="PTHR33734:SF22">
    <property type="entry name" value="MEMBRANE-BOUND LYTIC MUREIN TRANSGLYCOSYLASE D"/>
    <property type="match status" value="1"/>
</dbReference>
<proteinExistence type="predicted"/>
<reference evidence="3" key="1">
    <citation type="journal article" date="2019" name="Int. J. Syst. Evol. Microbiol.">
        <title>The Global Catalogue of Microorganisms (GCM) 10K type strain sequencing project: providing services to taxonomists for standard genome sequencing and annotation.</title>
        <authorList>
            <consortium name="The Broad Institute Genomics Platform"/>
            <consortium name="The Broad Institute Genome Sequencing Center for Infectious Disease"/>
            <person name="Wu L."/>
            <person name="Ma J."/>
        </authorList>
    </citation>
    <scope>NUCLEOTIDE SEQUENCE [LARGE SCALE GENOMIC DNA]</scope>
    <source>
        <strain evidence="3">KCTC 3913</strain>
    </source>
</reference>
<keyword evidence="3" id="KW-1185">Reference proteome</keyword>
<comment type="caution">
    <text evidence="2">The sequence shown here is derived from an EMBL/GenBank/DDBJ whole genome shotgun (WGS) entry which is preliminary data.</text>
</comment>
<dbReference type="InterPro" id="IPR036779">
    <property type="entry name" value="LysM_dom_sf"/>
</dbReference>
<dbReference type="Gene3D" id="3.10.350.10">
    <property type="entry name" value="LysM domain"/>
    <property type="match status" value="4"/>
</dbReference>
<sequence length="312" mass="33859">MEFYQKYEIRKSNVQSDEFTLILYLDDYLTEFADELGTVPRARKDIVTTARKILQKRYPDIKVTMVKVILGGMVVTSIPLILGESSAQAAETTATPIGQESSIYYYVSPGDTLWILSMRFNTSVDTIKKANNLSSNVLQLNQRLIIPKAIHTVVAGDYLTVLAKKYGTTVDAIKEANKLTTDETNLGQTLIIPALVGDNITQGNTPVTPPATKTNVSSYTVVSGDSLSVIAKRFGISTEALRSANKLTSDLLRVGQTLTIPTSGAEVAPSDITSPTKTTSYTVVSGDSLSVIAKRFGISTEVLRSANKLTTY</sequence>
<feature type="domain" description="LysM" evidence="1">
    <location>
        <begin position="279"/>
        <end position="312"/>
    </location>
</feature>
<feature type="domain" description="LysM" evidence="1">
    <location>
        <begin position="217"/>
        <end position="260"/>
    </location>
</feature>
<dbReference type="Proteomes" id="UP001597506">
    <property type="component" value="Unassembled WGS sequence"/>
</dbReference>
<protein>
    <submittedName>
        <fullName evidence="2">LysM peptidoglycan-binding domain-containing protein</fullName>
    </submittedName>
</protein>
<dbReference type="RefSeq" id="WP_377936952.1">
    <property type="nucleotide sequence ID" value="NZ_JBHUMF010000031.1"/>
</dbReference>
<feature type="domain" description="LysM" evidence="1">
    <location>
        <begin position="103"/>
        <end position="146"/>
    </location>
</feature>
<dbReference type="Pfam" id="PF01476">
    <property type="entry name" value="LysM"/>
    <property type="match status" value="4"/>
</dbReference>
<gene>
    <name evidence="2" type="ORF">ACFSUL_16040</name>
</gene>
<dbReference type="EMBL" id="JBHUMF010000031">
    <property type="protein sequence ID" value="MFD2682251.1"/>
    <property type="molecule type" value="Genomic_DNA"/>
</dbReference>
<dbReference type="SMART" id="SM00257">
    <property type="entry name" value="LysM"/>
    <property type="match status" value="4"/>
</dbReference>
<evidence type="ECO:0000313" key="2">
    <source>
        <dbReference type="EMBL" id="MFD2682251.1"/>
    </source>
</evidence>
<evidence type="ECO:0000313" key="3">
    <source>
        <dbReference type="Proteomes" id="UP001597506"/>
    </source>
</evidence>
<dbReference type="PANTHER" id="PTHR33734">
    <property type="entry name" value="LYSM DOMAIN-CONTAINING GPI-ANCHORED PROTEIN 2"/>
    <property type="match status" value="1"/>
</dbReference>
<dbReference type="InterPro" id="IPR018392">
    <property type="entry name" value="LysM"/>
</dbReference>